<feature type="region of interest" description="Disordered" evidence="1">
    <location>
        <begin position="125"/>
        <end position="145"/>
    </location>
</feature>
<protein>
    <submittedName>
        <fullName evidence="2">Uncharacterized protein</fullName>
    </submittedName>
</protein>
<evidence type="ECO:0000313" key="3">
    <source>
        <dbReference type="Proteomes" id="UP000620670"/>
    </source>
</evidence>
<accession>A0ABS0Y3L5</accession>
<proteinExistence type="predicted"/>
<keyword evidence="3" id="KW-1185">Reference proteome</keyword>
<gene>
    <name evidence="2" type="ORF">JAO75_15880</name>
</gene>
<comment type="caution">
    <text evidence="2">The sequence shown here is derived from an EMBL/GenBank/DDBJ whole genome shotgun (WGS) entry which is preliminary data.</text>
</comment>
<dbReference type="Proteomes" id="UP000620670">
    <property type="component" value="Unassembled WGS sequence"/>
</dbReference>
<evidence type="ECO:0000313" key="2">
    <source>
        <dbReference type="EMBL" id="MBJ6126887.1"/>
    </source>
</evidence>
<feature type="region of interest" description="Disordered" evidence="1">
    <location>
        <begin position="157"/>
        <end position="185"/>
    </location>
</feature>
<feature type="compositionally biased region" description="Basic and acidic residues" evidence="1">
    <location>
        <begin position="175"/>
        <end position="185"/>
    </location>
</feature>
<evidence type="ECO:0000256" key="1">
    <source>
        <dbReference type="SAM" id="MobiDB-lite"/>
    </source>
</evidence>
<name>A0ABS0Y3L5_9HYPH</name>
<reference evidence="3" key="1">
    <citation type="submission" date="2020-12" db="EMBL/GenBank/DDBJ databases">
        <title>Hymenobacter sp.</title>
        <authorList>
            <person name="Kim M.K."/>
        </authorList>
    </citation>
    <scope>NUCLEOTIDE SEQUENCE [LARGE SCALE GENOMIC DNA]</scope>
    <source>
        <strain evidence="3">BT325</strain>
    </source>
</reference>
<organism evidence="2 3">
    <name type="scientific">Microvirga splendida</name>
    <dbReference type="NCBI Taxonomy" id="2795727"/>
    <lineage>
        <taxon>Bacteria</taxon>
        <taxon>Pseudomonadati</taxon>
        <taxon>Pseudomonadota</taxon>
        <taxon>Alphaproteobacteria</taxon>
        <taxon>Hyphomicrobiales</taxon>
        <taxon>Methylobacteriaceae</taxon>
        <taxon>Microvirga</taxon>
    </lineage>
</organism>
<sequence>MSDGPHKSLPLRPHWRTYAQRAAIAAYAADDVREALTFALKRDILQAPLRTIRDIMGSDTLFPSIRIEKLEALRSRHPGSAPAQLAIDCAVAAAGRGLSGDAGTYVAVSMALEDTGRSAMRSIEEHYQREAHPRSSRYVRERQQAARQQFDCGALAREILSSDRPPQRRSVNLPVRKDVDDGPPL</sequence>
<dbReference type="EMBL" id="JAELXT010000017">
    <property type="protein sequence ID" value="MBJ6126887.1"/>
    <property type="molecule type" value="Genomic_DNA"/>
</dbReference>
<feature type="compositionally biased region" description="Basic and acidic residues" evidence="1">
    <location>
        <begin position="125"/>
        <end position="144"/>
    </location>
</feature>
<dbReference type="RefSeq" id="WP_199050108.1">
    <property type="nucleotide sequence ID" value="NZ_JAELXT010000017.1"/>
</dbReference>